<dbReference type="SUPFAM" id="SSF47060">
    <property type="entry name" value="S15/NS1 RNA-binding domain"/>
    <property type="match status" value="1"/>
</dbReference>
<feature type="compositionally biased region" description="Polar residues" evidence="6">
    <location>
        <begin position="286"/>
        <end position="300"/>
    </location>
</feature>
<evidence type="ECO:0000256" key="4">
    <source>
        <dbReference type="ARBA" id="ARBA00035250"/>
    </source>
</evidence>
<keyword evidence="9" id="KW-1185">Reference proteome</keyword>
<keyword evidence="3 5" id="KW-0687">Ribonucleoprotein</keyword>
<dbReference type="AlphaFoldDB" id="A0A2K3CQY8"/>
<dbReference type="PDB" id="7PKQ">
    <property type="method" value="EM"/>
    <property type="resolution" value="4.20 A"/>
    <property type="chains" value="o=1-300"/>
</dbReference>
<evidence type="ECO:0000256" key="3">
    <source>
        <dbReference type="ARBA" id="ARBA00023274"/>
    </source>
</evidence>
<dbReference type="Pfam" id="PF00312">
    <property type="entry name" value="Ribosomal_S15"/>
    <property type="match status" value="1"/>
</dbReference>
<evidence type="ECO:0000256" key="1">
    <source>
        <dbReference type="ARBA" id="ARBA00008434"/>
    </source>
</evidence>
<reference evidence="8 9" key="1">
    <citation type="journal article" date="2007" name="Science">
        <title>The Chlamydomonas genome reveals the evolution of key animal and plant functions.</title>
        <authorList>
            <person name="Merchant S.S."/>
            <person name="Prochnik S.E."/>
            <person name="Vallon O."/>
            <person name="Harris E.H."/>
            <person name="Karpowicz S.J."/>
            <person name="Witman G.B."/>
            <person name="Terry A."/>
            <person name="Salamov A."/>
            <person name="Fritz-Laylin L.K."/>
            <person name="Marechal-Drouard L."/>
            <person name="Marshall W.F."/>
            <person name="Qu L.H."/>
            <person name="Nelson D.R."/>
            <person name="Sanderfoot A.A."/>
            <person name="Spalding M.H."/>
            <person name="Kapitonov V.V."/>
            <person name="Ren Q."/>
            <person name="Ferris P."/>
            <person name="Lindquist E."/>
            <person name="Shapiro H."/>
            <person name="Lucas S.M."/>
            <person name="Grimwood J."/>
            <person name="Schmutz J."/>
            <person name="Cardol P."/>
            <person name="Cerutti H."/>
            <person name="Chanfreau G."/>
            <person name="Chen C.L."/>
            <person name="Cognat V."/>
            <person name="Croft M.T."/>
            <person name="Dent R."/>
            <person name="Dutcher S."/>
            <person name="Fernandez E."/>
            <person name="Fukuzawa H."/>
            <person name="Gonzalez-Ballester D."/>
            <person name="Gonzalez-Halphen D."/>
            <person name="Hallmann A."/>
            <person name="Hanikenne M."/>
            <person name="Hippler M."/>
            <person name="Inwood W."/>
            <person name="Jabbari K."/>
            <person name="Kalanon M."/>
            <person name="Kuras R."/>
            <person name="Lefebvre P.A."/>
            <person name="Lemaire S.D."/>
            <person name="Lobanov A.V."/>
            <person name="Lohr M."/>
            <person name="Manuell A."/>
            <person name="Meier I."/>
            <person name="Mets L."/>
            <person name="Mittag M."/>
            <person name="Mittelmeier T."/>
            <person name="Moroney J.V."/>
            <person name="Moseley J."/>
            <person name="Napoli C."/>
            <person name="Nedelcu A.M."/>
            <person name="Niyogi K."/>
            <person name="Novoselov S.V."/>
            <person name="Paulsen I.T."/>
            <person name="Pazour G."/>
            <person name="Purton S."/>
            <person name="Ral J.P."/>
            <person name="Riano-Pachon D.M."/>
            <person name="Riekhof W."/>
            <person name="Rymarquis L."/>
            <person name="Schroda M."/>
            <person name="Stern D."/>
            <person name="Umen J."/>
            <person name="Willows R."/>
            <person name="Wilson N."/>
            <person name="Zimmer S.L."/>
            <person name="Allmer J."/>
            <person name="Balk J."/>
            <person name="Bisova K."/>
            <person name="Chen C.J."/>
            <person name="Elias M."/>
            <person name="Gendler K."/>
            <person name="Hauser C."/>
            <person name="Lamb M.R."/>
            <person name="Ledford H."/>
            <person name="Long J.C."/>
            <person name="Minagawa J."/>
            <person name="Page M.D."/>
            <person name="Pan J."/>
            <person name="Pootakham W."/>
            <person name="Roje S."/>
            <person name="Rose A."/>
            <person name="Stahlberg E."/>
            <person name="Terauchi A.M."/>
            <person name="Yang P."/>
            <person name="Ball S."/>
            <person name="Bowler C."/>
            <person name="Dieckmann C.L."/>
            <person name="Gladyshev V.N."/>
            <person name="Green P."/>
            <person name="Jorgensen R."/>
            <person name="Mayfield S."/>
            <person name="Mueller-Roeber B."/>
            <person name="Rajamani S."/>
            <person name="Sayre R.T."/>
            <person name="Brokstein P."/>
            <person name="Dubchak I."/>
            <person name="Goodstein D."/>
            <person name="Hornick L."/>
            <person name="Huang Y.W."/>
            <person name="Jhaveri J."/>
            <person name="Luo Y."/>
            <person name="Martinez D."/>
            <person name="Ngau W.C."/>
            <person name="Otillar B."/>
            <person name="Poliakov A."/>
            <person name="Porter A."/>
            <person name="Szajkowski L."/>
            <person name="Werner G."/>
            <person name="Zhou K."/>
            <person name="Grigoriev I.V."/>
            <person name="Rokhsar D.S."/>
            <person name="Grossman A.R."/>
        </authorList>
    </citation>
    <scope>NUCLEOTIDE SEQUENCE [LARGE SCALE GENOMIC DNA]</scope>
    <source>
        <strain evidence="9">CC-503</strain>
    </source>
</reference>
<dbReference type="SMART" id="SM01387">
    <property type="entry name" value="Ribosomal_S15"/>
    <property type="match status" value="1"/>
</dbReference>
<dbReference type="GO" id="GO:0003735">
    <property type="term" value="F:structural constituent of ribosome"/>
    <property type="evidence" value="ECO:0007669"/>
    <property type="project" value="InterPro"/>
</dbReference>
<dbReference type="PANTHER" id="PTHR23321">
    <property type="entry name" value="RIBOSOMAL PROTEIN S15, BACTERIAL AND ORGANELLAR"/>
    <property type="match status" value="1"/>
</dbReference>
<sequence>MAGRLLSRLGLIELGASAACAARQPWPATTTAALPMAVLSALHPWRLAWVTPCGALLLSTSSSSGGAAGATEAVSTSAPFVEPSPSTAAGASAGSSSADIAGPSGDSKPDLVEKLLSSDVLGKGERRRYERQALIREFQRHPADTGSPQVMVAVWTHRVRELVKHFDANRKELRPMRELEIMMNQRRRMLTWLRRADFESYAYVISKLGLQDIYTSVGISDRYREGLRPSDPVKDDSVNRLRFNFHKQYKQKKTNLWQRLRPQLLAEDPVLAAQAVATAAAEKQRQTQQRNATSQRLPAQ</sequence>
<dbReference type="Proteomes" id="UP000006906">
    <property type="component" value="Chromosome 17"/>
</dbReference>
<dbReference type="GO" id="GO:0005737">
    <property type="term" value="C:cytoplasm"/>
    <property type="evidence" value="ECO:0007669"/>
    <property type="project" value="UniProtKB-ARBA"/>
</dbReference>
<organism evidence="8 9">
    <name type="scientific">Chlamydomonas reinhardtii</name>
    <name type="common">Chlamydomonas smithii</name>
    <dbReference type="NCBI Taxonomy" id="3055"/>
    <lineage>
        <taxon>Eukaryota</taxon>
        <taxon>Viridiplantae</taxon>
        <taxon>Chlorophyta</taxon>
        <taxon>core chlorophytes</taxon>
        <taxon>Chlorophyceae</taxon>
        <taxon>CS clade</taxon>
        <taxon>Chlamydomonadales</taxon>
        <taxon>Chlamydomonadaceae</taxon>
        <taxon>Chlamydomonas</taxon>
    </lineage>
</organism>
<keyword evidence="10" id="KW-0002">3D-structure</keyword>
<evidence type="ECO:0000313" key="8">
    <source>
        <dbReference type="EMBL" id="PNW70704.1"/>
    </source>
</evidence>
<dbReference type="InterPro" id="IPR000589">
    <property type="entry name" value="Ribosomal_uS15"/>
</dbReference>
<dbReference type="NCBIfam" id="TIGR00952">
    <property type="entry name" value="S15_bact"/>
    <property type="match status" value="1"/>
</dbReference>
<dbReference type="Gene3D" id="1.10.287.10">
    <property type="entry name" value="S15/NS1, RNA-binding"/>
    <property type="match status" value="1"/>
</dbReference>
<dbReference type="InterPro" id="IPR009068">
    <property type="entry name" value="uS15_NS1_RNA-bd_sf"/>
</dbReference>
<dbReference type="GO" id="GO:0006412">
    <property type="term" value="P:translation"/>
    <property type="evidence" value="ECO:0007669"/>
    <property type="project" value="InterPro"/>
</dbReference>
<keyword evidence="7" id="KW-0732">Signal</keyword>
<name>A0A2K3CQY8_CHLRE</name>
<accession>A0A2K3CQY8</accession>
<dbReference type="GO" id="GO:0005840">
    <property type="term" value="C:ribosome"/>
    <property type="evidence" value="ECO:0007669"/>
    <property type="project" value="UniProtKB-KW"/>
</dbReference>
<evidence type="ECO:0000313" key="9">
    <source>
        <dbReference type="Proteomes" id="UP000006906"/>
    </source>
</evidence>
<dbReference type="HAMAP" id="MF_01343_B">
    <property type="entry name" value="Ribosomal_uS15_B"/>
    <property type="match status" value="1"/>
</dbReference>
<dbReference type="GeneID" id="5727082"/>
<dbReference type="InterPro" id="IPR005290">
    <property type="entry name" value="Ribosomal_uS15_bac-type"/>
</dbReference>
<dbReference type="PANTHER" id="PTHR23321:SF26">
    <property type="entry name" value="SMALL RIBOSOMAL SUBUNIT PROTEIN US15M"/>
    <property type="match status" value="1"/>
</dbReference>
<dbReference type="CDD" id="cd00677">
    <property type="entry name" value="S15_NS1_EPRS_RNA-bind"/>
    <property type="match status" value="1"/>
</dbReference>
<dbReference type="Gramene" id="PNW70704">
    <property type="protein sequence ID" value="PNW70704"/>
    <property type="gene ID" value="CHLRE_17g731250v5"/>
</dbReference>
<dbReference type="KEGG" id="cre:CHLRE_17g731250v5"/>
<dbReference type="EMDB" id="EMD-13477"/>
<evidence type="ECO:0000256" key="6">
    <source>
        <dbReference type="SAM" id="MobiDB-lite"/>
    </source>
</evidence>
<feature type="region of interest" description="Disordered" evidence="6">
    <location>
        <begin position="279"/>
        <end position="300"/>
    </location>
</feature>
<proteinExistence type="evidence at protein level"/>
<comment type="similarity">
    <text evidence="1 5">Belongs to the universal ribosomal protein uS15 family.</text>
</comment>
<dbReference type="ExpressionAtlas" id="A0A2K3CQY8">
    <property type="expression patterns" value="baseline"/>
</dbReference>
<feature type="compositionally biased region" description="Low complexity" evidence="6">
    <location>
        <begin position="78"/>
        <end position="106"/>
    </location>
</feature>
<reference evidence="10" key="2">
    <citation type="submission" date="2021-08" db="PDB data bank">
        <title>The Chlamydomonas mitochondrial ribosome: how to build a ribosome from RNA fragments.</title>
        <authorList>
            <person name="Waltz F."/>
            <person name="Salinas-Giege T."/>
            <person name="Englmeier R."/>
            <person name="Meichel H."/>
            <person name="Soufari H."/>
            <person name="Kuhn L."/>
            <person name="Pfeffer S."/>
            <person name="Foerster F."/>
            <person name="Engel B.D."/>
            <person name="Giege P."/>
            <person name="Drouard L."/>
            <person name="Hashem Y."/>
        </authorList>
    </citation>
    <scope>STRUCTURE BY ELECTRON MICROSCOPY (4.20 ANGSTROMS)</scope>
</reference>
<dbReference type="PaxDb" id="3055-EDO97385"/>
<feature type="region of interest" description="Disordered" evidence="6">
    <location>
        <begin position="78"/>
        <end position="109"/>
    </location>
</feature>
<dbReference type="RefSeq" id="XP_042914887.1">
    <property type="nucleotide sequence ID" value="XM_043072428.1"/>
</dbReference>
<protein>
    <recommendedName>
        <fullName evidence="4">Small ribosomal subunit protein uS15c</fullName>
    </recommendedName>
</protein>
<evidence type="ECO:0007829" key="10">
    <source>
        <dbReference type="PDB" id="7PKQ"/>
    </source>
</evidence>
<dbReference type="InParanoid" id="A0A2K3CQY8"/>
<dbReference type="OrthoDB" id="441444at2759"/>
<dbReference type="SMR" id="A0A2K3CQY8"/>
<evidence type="ECO:0000256" key="5">
    <source>
        <dbReference type="RuleBase" id="RU003919"/>
    </source>
</evidence>
<feature type="chain" id="PRO_5014401089" description="Small ribosomal subunit protein uS15c" evidence="7">
    <location>
        <begin position="22"/>
        <end position="300"/>
    </location>
</feature>
<dbReference type="EMBL" id="CM008978">
    <property type="protein sequence ID" value="PNW70704.1"/>
    <property type="molecule type" value="Genomic_DNA"/>
</dbReference>
<evidence type="ECO:0000256" key="7">
    <source>
        <dbReference type="SAM" id="SignalP"/>
    </source>
</evidence>
<keyword evidence="2 5" id="KW-0689">Ribosomal protein</keyword>
<feature type="signal peptide" evidence="7">
    <location>
        <begin position="1"/>
        <end position="21"/>
    </location>
</feature>
<gene>
    <name evidence="8" type="ORF">CHLRE_17g731250v5</name>
</gene>
<dbReference type="STRING" id="3055.A0A2K3CQY8"/>
<dbReference type="GO" id="GO:1990904">
    <property type="term" value="C:ribonucleoprotein complex"/>
    <property type="evidence" value="ECO:0007669"/>
    <property type="project" value="UniProtKB-KW"/>
</dbReference>
<evidence type="ECO:0000256" key="2">
    <source>
        <dbReference type="ARBA" id="ARBA00022980"/>
    </source>
</evidence>